<evidence type="ECO:0000256" key="6">
    <source>
        <dbReference type="ARBA" id="ARBA00031792"/>
    </source>
</evidence>
<dbReference type="HOGENOM" id="CLU_034384_7_1_1"/>
<accession>S7XFT9</accession>
<name>S7XFT9_SPRLO</name>
<evidence type="ECO:0000313" key="11">
    <source>
        <dbReference type="Proteomes" id="UP000014978"/>
    </source>
</evidence>
<dbReference type="InterPro" id="IPR038459">
    <property type="entry name" value="MT_TRM10-typ_sf"/>
</dbReference>
<dbReference type="OrthoDB" id="278300at2759"/>
<evidence type="ECO:0000256" key="5">
    <source>
        <dbReference type="ARBA" id="ARBA00022691"/>
    </source>
</evidence>
<keyword evidence="4 10" id="KW-0808">Transferase</keyword>
<gene>
    <name evidence="10" type="ORF">SLOPH_1998</name>
</gene>
<sequence>MKELQKSFTSTDIIFNKNTNELNIDNNKITICIEFVNISIMTEKEIRSTVNQLIYAYASYKKDMNINLIISNINEISSYFTSGMENWKIPRIETSILNINTNKNIIILSGDAEEVLEDINNNEIYIIAGFADRNRYKNYTKNLAENYNIKCKRLPIKENIKLKTSSILTLNQVFDVLVDYNNNRNWKHSFLENIPKRKINNEI</sequence>
<dbReference type="InterPro" id="IPR007356">
    <property type="entry name" value="tRNA_m1G_MeTrfase_euk"/>
</dbReference>
<reference evidence="11" key="1">
    <citation type="journal article" date="2013" name="PLoS Genet.">
        <title>The genome of Spraguea lophii and the basis of host-microsporidian interactions.</title>
        <authorList>
            <person name="Campbell S.E."/>
            <person name="Williams T.A."/>
            <person name="Yousuf A."/>
            <person name="Soanes D.M."/>
            <person name="Paszkiewicz K.H."/>
            <person name="Williams B.A.P."/>
        </authorList>
    </citation>
    <scope>NUCLEOTIDE SEQUENCE [LARGE SCALE GENOMIC DNA]</scope>
    <source>
        <strain evidence="11">42_110</strain>
    </source>
</reference>
<dbReference type="PANTHER" id="PTHR13563">
    <property type="entry name" value="TRNA (GUANINE-9-) METHYLTRANSFERASE"/>
    <property type="match status" value="1"/>
</dbReference>
<keyword evidence="5" id="KW-0949">S-adenosyl-L-methionine</keyword>
<dbReference type="InterPro" id="IPR028564">
    <property type="entry name" value="MT_TRM10-typ"/>
</dbReference>
<keyword evidence="11" id="KW-1185">Reference proteome</keyword>
<proteinExistence type="predicted"/>
<dbReference type="GO" id="GO:0005634">
    <property type="term" value="C:nucleus"/>
    <property type="evidence" value="ECO:0007669"/>
    <property type="project" value="TreeGrafter"/>
</dbReference>
<evidence type="ECO:0000259" key="9">
    <source>
        <dbReference type="PROSITE" id="PS51675"/>
    </source>
</evidence>
<dbReference type="AlphaFoldDB" id="S7XFT9"/>
<comment type="caution">
    <text evidence="10">The sequence shown here is derived from an EMBL/GenBank/DDBJ whole genome shotgun (WGS) entry which is preliminary data.</text>
</comment>
<dbReference type="EC" id="2.1.1.221" evidence="1"/>
<evidence type="ECO:0000256" key="4">
    <source>
        <dbReference type="ARBA" id="ARBA00022679"/>
    </source>
</evidence>
<comment type="catalytic activity">
    <reaction evidence="8">
        <text>guanosine(9) in tRNA + S-adenosyl-L-methionine = N(1)-methylguanosine(9) in tRNA + S-adenosyl-L-homocysteine + H(+)</text>
        <dbReference type="Rhea" id="RHEA:43156"/>
        <dbReference type="Rhea" id="RHEA-COMP:10367"/>
        <dbReference type="Rhea" id="RHEA-COMP:10368"/>
        <dbReference type="ChEBI" id="CHEBI:15378"/>
        <dbReference type="ChEBI" id="CHEBI:57856"/>
        <dbReference type="ChEBI" id="CHEBI:59789"/>
        <dbReference type="ChEBI" id="CHEBI:73542"/>
        <dbReference type="ChEBI" id="CHEBI:74269"/>
        <dbReference type="EC" id="2.1.1.221"/>
    </reaction>
</comment>
<dbReference type="VEuPathDB" id="MicrosporidiaDB:SLOPH_1998"/>
<dbReference type="PROSITE" id="PS51675">
    <property type="entry name" value="SAM_MT_TRM10"/>
    <property type="match status" value="1"/>
</dbReference>
<dbReference type="FunCoup" id="S7XFT9">
    <property type="interactions" value="194"/>
</dbReference>
<dbReference type="GO" id="GO:0052905">
    <property type="term" value="F:tRNA (guanosine(9)-N1)-methyltransferase activity"/>
    <property type="evidence" value="ECO:0007669"/>
    <property type="project" value="UniProtKB-EC"/>
</dbReference>
<dbReference type="PANTHER" id="PTHR13563:SF13">
    <property type="entry name" value="TRNA METHYLTRANSFERASE 10 HOMOLOG A"/>
    <property type="match status" value="1"/>
</dbReference>
<evidence type="ECO:0000256" key="1">
    <source>
        <dbReference type="ARBA" id="ARBA00012797"/>
    </source>
</evidence>
<organism evidence="10 11">
    <name type="scientific">Spraguea lophii (strain 42_110)</name>
    <name type="common">Microsporidian parasite</name>
    <dbReference type="NCBI Taxonomy" id="1358809"/>
    <lineage>
        <taxon>Eukaryota</taxon>
        <taxon>Fungi</taxon>
        <taxon>Fungi incertae sedis</taxon>
        <taxon>Microsporidia</taxon>
        <taxon>Spragueidae</taxon>
        <taxon>Spraguea</taxon>
    </lineage>
</organism>
<evidence type="ECO:0000256" key="3">
    <source>
        <dbReference type="ARBA" id="ARBA00022603"/>
    </source>
</evidence>
<dbReference type="GO" id="GO:0000049">
    <property type="term" value="F:tRNA binding"/>
    <property type="evidence" value="ECO:0007669"/>
    <property type="project" value="TreeGrafter"/>
</dbReference>
<dbReference type="Gene3D" id="3.40.1280.30">
    <property type="match status" value="1"/>
</dbReference>
<dbReference type="InParanoid" id="S7XFT9"/>
<evidence type="ECO:0000256" key="8">
    <source>
        <dbReference type="ARBA" id="ARBA00048434"/>
    </source>
</evidence>
<dbReference type="OMA" id="TICIEFV"/>
<feature type="domain" description="SAM-dependent MTase TRM10-type" evidence="9">
    <location>
        <begin position="14"/>
        <end position="201"/>
    </location>
</feature>
<dbReference type="Proteomes" id="UP000014978">
    <property type="component" value="Unassembled WGS sequence"/>
</dbReference>
<dbReference type="GO" id="GO:0002939">
    <property type="term" value="P:tRNA N1-guanine methylation"/>
    <property type="evidence" value="ECO:0007669"/>
    <property type="project" value="TreeGrafter"/>
</dbReference>
<evidence type="ECO:0000313" key="10">
    <source>
        <dbReference type="EMBL" id="EPR77914.1"/>
    </source>
</evidence>
<dbReference type="STRING" id="1358809.S7XFT9"/>
<evidence type="ECO:0000256" key="2">
    <source>
        <dbReference type="ARBA" id="ARBA00020451"/>
    </source>
</evidence>
<evidence type="ECO:0000256" key="7">
    <source>
        <dbReference type="ARBA" id="ARBA00032166"/>
    </source>
</evidence>
<dbReference type="CDD" id="cd18089">
    <property type="entry name" value="SPOUT_Trm10-like"/>
    <property type="match status" value="1"/>
</dbReference>
<protein>
    <recommendedName>
        <fullName evidence="2">tRNA (guanine(9)-N1)-methyltransferase</fullName>
        <ecNumber evidence="1">2.1.1.221</ecNumber>
    </recommendedName>
    <alternativeName>
        <fullName evidence="7">tRNA methyltransferase 10</fullName>
    </alternativeName>
    <alternativeName>
        <fullName evidence="6">tRNA(m1G9)-methyltransferase</fullName>
    </alternativeName>
</protein>
<keyword evidence="3 10" id="KW-0489">Methyltransferase</keyword>
<dbReference type="EMBL" id="ATCN01001143">
    <property type="protein sequence ID" value="EPR77914.1"/>
    <property type="molecule type" value="Genomic_DNA"/>
</dbReference>